<gene>
    <name evidence="1" type="ORF">M0638_24060</name>
</gene>
<dbReference type="AlphaFoldDB" id="A0A9X1YBL6"/>
<dbReference type="PIRSF" id="PIRSF034110">
    <property type="entry name" value="DUF1203"/>
    <property type="match status" value="1"/>
</dbReference>
<dbReference type="InterPro" id="IPR009593">
    <property type="entry name" value="DUF1203"/>
</dbReference>
<reference evidence="1" key="1">
    <citation type="submission" date="2022-04" db="EMBL/GenBank/DDBJ databases">
        <title>Roseomonas acroporae sp. nov., isolated from coral Acropora digitifera.</title>
        <authorList>
            <person name="Sun H."/>
        </authorList>
    </citation>
    <scope>NUCLEOTIDE SEQUENCE</scope>
    <source>
        <strain evidence="1">NAR14</strain>
    </source>
</reference>
<accession>A0A9X1YBL6</accession>
<dbReference type="EMBL" id="JALPRX010000124">
    <property type="protein sequence ID" value="MCK8787449.1"/>
    <property type="molecule type" value="Genomic_DNA"/>
</dbReference>
<sequence>MTGFRCVAIPTETADRFRRTGLDDRGNALRRAVAAAGSHFPCRHCLRLAAPGEAVLLGSYDLPRPLGVYWTPSPIFLHEAPCPRAEAANRIAPIVLANPLVSVRAYDAADQCLYDLGQVCAGGEVEAPLRRALGDARTAFVSIHTARPGCLLAQVERLPGGP</sequence>
<dbReference type="RefSeq" id="WP_248669500.1">
    <property type="nucleotide sequence ID" value="NZ_JALPRX010000124.1"/>
</dbReference>
<comment type="caution">
    <text evidence="1">The sequence shown here is derived from an EMBL/GenBank/DDBJ whole genome shotgun (WGS) entry which is preliminary data.</text>
</comment>
<proteinExistence type="predicted"/>
<protein>
    <submittedName>
        <fullName evidence="1">DUF1203 domain-containing protein</fullName>
    </submittedName>
</protein>
<keyword evidence="2" id="KW-1185">Reference proteome</keyword>
<dbReference type="Proteomes" id="UP001139516">
    <property type="component" value="Unassembled WGS sequence"/>
</dbReference>
<evidence type="ECO:0000313" key="2">
    <source>
        <dbReference type="Proteomes" id="UP001139516"/>
    </source>
</evidence>
<name>A0A9X1YBL6_9PROT</name>
<organism evidence="1 2">
    <name type="scientific">Roseomonas acroporae</name>
    <dbReference type="NCBI Taxonomy" id="2937791"/>
    <lineage>
        <taxon>Bacteria</taxon>
        <taxon>Pseudomonadati</taxon>
        <taxon>Pseudomonadota</taxon>
        <taxon>Alphaproteobacteria</taxon>
        <taxon>Acetobacterales</taxon>
        <taxon>Roseomonadaceae</taxon>
        <taxon>Roseomonas</taxon>
    </lineage>
</organism>
<dbReference type="Pfam" id="PF06718">
    <property type="entry name" value="DUF1203"/>
    <property type="match status" value="1"/>
</dbReference>
<evidence type="ECO:0000313" key="1">
    <source>
        <dbReference type="EMBL" id="MCK8787449.1"/>
    </source>
</evidence>